<dbReference type="EMBL" id="FUYA01000006">
    <property type="protein sequence ID" value="SKA74357.1"/>
    <property type="molecule type" value="Genomic_DNA"/>
</dbReference>
<evidence type="ECO:0000313" key="2">
    <source>
        <dbReference type="EMBL" id="SKA74357.1"/>
    </source>
</evidence>
<dbReference type="Proteomes" id="UP000189733">
    <property type="component" value="Unassembled WGS sequence"/>
</dbReference>
<dbReference type="PANTHER" id="PTHR33747:SF1">
    <property type="entry name" value="ADENYLATE CYCLASE-ASSOCIATED CAP C-TERMINAL DOMAIN-CONTAINING PROTEIN"/>
    <property type="match status" value="1"/>
</dbReference>
<dbReference type="Pfam" id="PF17775">
    <property type="entry name" value="YchJ_M-like"/>
    <property type="match status" value="1"/>
</dbReference>
<evidence type="ECO:0000259" key="1">
    <source>
        <dbReference type="Pfam" id="PF17775"/>
    </source>
</evidence>
<dbReference type="SUPFAM" id="SSF103642">
    <property type="entry name" value="Sec-C motif"/>
    <property type="match status" value="1"/>
</dbReference>
<dbReference type="InterPro" id="IPR032710">
    <property type="entry name" value="NTF2-like_dom_sf"/>
</dbReference>
<dbReference type="SUPFAM" id="SSF54427">
    <property type="entry name" value="NTF2-like"/>
    <property type="match status" value="1"/>
</dbReference>
<dbReference type="OrthoDB" id="21421at2"/>
<protein>
    <submittedName>
        <fullName evidence="2">SEC-C motif-containing protein</fullName>
    </submittedName>
</protein>
<evidence type="ECO:0000313" key="3">
    <source>
        <dbReference type="Proteomes" id="UP000189733"/>
    </source>
</evidence>
<dbReference type="STRING" id="1121442.SAMN02745702_01927"/>
<name>A0A1T4WAY4_9BACT</name>
<dbReference type="Pfam" id="PF02810">
    <property type="entry name" value="SEC-C"/>
    <property type="match status" value="2"/>
</dbReference>
<dbReference type="InterPro" id="IPR004027">
    <property type="entry name" value="SEC_C_motif"/>
</dbReference>
<proteinExistence type="predicted"/>
<dbReference type="InterPro" id="IPR048469">
    <property type="entry name" value="YchJ-like_M"/>
</dbReference>
<dbReference type="AlphaFoldDB" id="A0A1T4WAY4"/>
<sequence length="163" mass="18392">MSTPCYCGSGKDYAECCEPIITGKISAPTAESLMRARYSAYCVKDLDFLRRSVSEQDGYDEDAVRDWADSSVWNGLTIHSVKDGQESDKSGEVEFSAEYEYKGQKLTHRELSYFSRQDGNWIYTHGRVRRGNETVRRESPKVGRNDPCPCGSGKKFKKCCGRA</sequence>
<dbReference type="RefSeq" id="WP_078685218.1">
    <property type="nucleotide sequence ID" value="NZ_FUYA01000006.1"/>
</dbReference>
<accession>A0A1T4WAY4</accession>
<reference evidence="2 3" key="1">
    <citation type="submission" date="2017-02" db="EMBL/GenBank/DDBJ databases">
        <authorList>
            <person name="Peterson S.W."/>
        </authorList>
    </citation>
    <scope>NUCLEOTIDE SEQUENCE [LARGE SCALE GENOMIC DNA]</scope>
    <source>
        <strain evidence="2 3">DSM 18034</strain>
    </source>
</reference>
<feature type="domain" description="YchJ-like middle NTF2-like" evidence="1">
    <location>
        <begin position="29"/>
        <end position="126"/>
    </location>
</feature>
<gene>
    <name evidence="2" type="ORF">SAMN02745702_01927</name>
</gene>
<organism evidence="2 3">
    <name type="scientific">Desulfobaculum bizertense DSM 18034</name>
    <dbReference type="NCBI Taxonomy" id="1121442"/>
    <lineage>
        <taxon>Bacteria</taxon>
        <taxon>Pseudomonadati</taxon>
        <taxon>Thermodesulfobacteriota</taxon>
        <taxon>Desulfovibrionia</taxon>
        <taxon>Desulfovibrionales</taxon>
        <taxon>Desulfovibrionaceae</taxon>
        <taxon>Desulfobaculum</taxon>
    </lineage>
</organism>
<dbReference type="PANTHER" id="PTHR33747">
    <property type="entry name" value="UPF0225 PROTEIN SCO1677"/>
    <property type="match status" value="1"/>
</dbReference>
<dbReference type="Gene3D" id="3.10.450.50">
    <property type="match status" value="1"/>
</dbReference>
<keyword evidence="3" id="KW-1185">Reference proteome</keyword>